<dbReference type="STRING" id="342108.amb0827"/>
<accession>Q2W944</accession>
<evidence type="ECO:0000313" key="9">
    <source>
        <dbReference type="Proteomes" id="UP000007058"/>
    </source>
</evidence>
<dbReference type="SUPFAM" id="SSF103481">
    <property type="entry name" value="Multidrug resistance efflux transporter EmrE"/>
    <property type="match status" value="2"/>
</dbReference>
<evidence type="ECO:0000256" key="6">
    <source>
        <dbReference type="SAM" id="Phobius"/>
    </source>
</evidence>
<evidence type="ECO:0000256" key="1">
    <source>
        <dbReference type="ARBA" id="ARBA00004141"/>
    </source>
</evidence>
<feature type="transmembrane region" description="Helical" evidence="6">
    <location>
        <begin position="97"/>
        <end position="118"/>
    </location>
</feature>
<reference evidence="8 9" key="1">
    <citation type="journal article" date="2005" name="DNA Res.">
        <title>Complete genome sequence of the facultative anaerobic magnetotactic bacterium Magnetospirillum sp. strain AMB-1.</title>
        <authorList>
            <person name="Matsunaga T."/>
            <person name="Okamura Y."/>
            <person name="Fukuda Y."/>
            <person name="Wahyudi A.T."/>
            <person name="Murase Y."/>
            <person name="Takeyama H."/>
        </authorList>
    </citation>
    <scope>NUCLEOTIDE SEQUENCE [LARGE SCALE GENOMIC DNA]</scope>
    <source>
        <strain evidence="9">ATCC 700264 / AMB-1</strain>
    </source>
</reference>
<evidence type="ECO:0000259" key="7">
    <source>
        <dbReference type="Pfam" id="PF00892"/>
    </source>
</evidence>
<keyword evidence="3 6" id="KW-0812">Transmembrane</keyword>
<protein>
    <submittedName>
        <fullName evidence="8">Permease of the drug/metabolite transporter superfamily</fullName>
    </submittedName>
</protein>
<feature type="transmembrane region" description="Helical" evidence="6">
    <location>
        <begin position="39"/>
        <end position="65"/>
    </location>
</feature>
<dbReference type="PANTHER" id="PTHR32322">
    <property type="entry name" value="INNER MEMBRANE TRANSPORTER"/>
    <property type="match status" value="1"/>
</dbReference>
<keyword evidence="4 6" id="KW-1133">Transmembrane helix</keyword>
<dbReference type="InterPro" id="IPR000620">
    <property type="entry name" value="EamA_dom"/>
</dbReference>
<dbReference type="PANTHER" id="PTHR32322:SF2">
    <property type="entry name" value="EAMA DOMAIN-CONTAINING PROTEIN"/>
    <property type="match status" value="1"/>
</dbReference>
<gene>
    <name evidence="8" type="ordered locus">amb0827</name>
</gene>
<dbReference type="EMBL" id="AP007255">
    <property type="protein sequence ID" value="BAE49631.1"/>
    <property type="molecule type" value="Genomic_DNA"/>
</dbReference>
<proteinExistence type="inferred from homology"/>
<dbReference type="InterPro" id="IPR037185">
    <property type="entry name" value="EmrE-like"/>
</dbReference>
<dbReference type="GO" id="GO:0016020">
    <property type="term" value="C:membrane"/>
    <property type="evidence" value="ECO:0007669"/>
    <property type="project" value="UniProtKB-SubCell"/>
</dbReference>
<name>Q2W944_PARM1</name>
<dbReference type="RefSeq" id="WP_011383270.1">
    <property type="nucleotide sequence ID" value="NC_007626.1"/>
</dbReference>
<sequence>MGPIAIYALAALSALFWAANFNLAGPILADMAPLAAASGRFVLAAVIMVVLVAGRGELGALLAAARKSGGRLALLGVVGIAGFNLLFFDAMRTTSAVNGALIMATNPLLTAVLAALFLGEQLPGRQIAALPVALAGVSMVILGGARGEVVFGLGDVEMMGANLAWAVYNVLARRLMPAGSPLVNAAIPMAAGALVLTAAAGLSGAEFTLPGPKAAAALAAMTVFGSVLAYLFWNAAIARMGAGRTALFLNLVPVFAASIATLTGTPPNPAQLAGGAVVVAAVIFSMLPRRPQPCLA</sequence>
<dbReference type="Pfam" id="PF00892">
    <property type="entry name" value="EamA"/>
    <property type="match status" value="2"/>
</dbReference>
<feature type="domain" description="EamA" evidence="7">
    <location>
        <begin position="7"/>
        <end position="141"/>
    </location>
</feature>
<feature type="transmembrane region" description="Helical" evidence="6">
    <location>
        <begin position="270"/>
        <end position="287"/>
    </location>
</feature>
<dbReference type="KEGG" id="mag:amb0827"/>
<feature type="domain" description="EamA" evidence="7">
    <location>
        <begin position="154"/>
        <end position="286"/>
    </location>
</feature>
<evidence type="ECO:0000256" key="4">
    <source>
        <dbReference type="ARBA" id="ARBA00022989"/>
    </source>
</evidence>
<dbReference type="Proteomes" id="UP000007058">
    <property type="component" value="Chromosome"/>
</dbReference>
<feature type="transmembrane region" description="Helical" evidence="6">
    <location>
        <begin position="245"/>
        <end position="264"/>
    </location>
</feature>
<feature type="transmembrane region" description="Helical" evidence="6">
    <location>
        <begin position="183"/>
        <end position="202"/>
    </location>
</feature>
<comment type="subcellular location">
    <subcellularLocation>
        <location evidence="1">Membrane</location>
        <topology evidence="1">Multi-pass membrane protein</topology>
    </subcellularLocation>
</comment>
<organism evidence="8 9">
    <name type="scientific">Paramagnetospirillum magneticum (strain ATCC 700264 / AMB-1)</name>
    <name type="common">Magnetospirillum magneticum</name>
    <dbReference type="NCBI Taxonomy" id="342108"/>
    <lineage>
        <taxon>Bacteria</taxon>
        <taxon>Pseudomonadati</taxon>
        <taxon>Pseudomonadota</taxon>
        <taxon>Alphaproteobacteria</taxon>
        <taxon>Rhodospirillales</taxon>
        <taxon>Magnetospirillaceae</taxon>
        <taxon>Paramagnetospirillum</taxon>
    </lineage>
</organism>
<dbReference type="AlphaFoldDB" id="Q2W944"/>
<evidence type="ECO:0000313" key="8">
    <source>
        <dbReference type="EMBL" id="BAE49631.1"/>
    </source>
</evidence>
<feature type="transmembrane region" description="Helical" evidence="6">
    <location>
        <begin position="214"/>
        <end position="233"/>
    </location>
</feature>
<feature type="transmembrane region" description="Helical" evidence="6">
    <location>
        <begin position="72"/>
        <end position="91"/>
    </location>
</feature>
<evidence type="ECO:0000256" key="3">
    <source>
        <dbReference type="ARBA" id="ARBA00022692"/>
    </source>
</evidence>
<keyword evidence="5 6" id="KW-0472">Membrane</keyword>
<evidence type="ECO:0000256" key="2">
    <source>
        <dbReference type="ARBA" id="ARBA00007362"/>
    </source>
</evidence>
<feature type="transmembrane region" description="Helical" evidence="6">
    <location>
        <begin position="127"/>
        <end position="145"/>
    </location>
</feature>
<keyword evidence="9" id="KW-1185">Reference proteome</keyword>
<dbReference type="InterPro" id="IPR050638">
    <property type="entry name" value="AA-Vitamin_Transporters"/>
</dbReference>
<comment type="similarity">
    <text evidence="2">Belongs to the EamA transporter family.</text>
</comment>
<evidence type="ECO:0000256" key="5">
    <source>
        <dbReference type="ARBA" id="ARBA00023136"/>
    </source>
</evidence>
<dbReference type="OrthoDB" id="9806889at2"/>
<dbReference type="HOGENOM" id="CLU_033863_4_2_5"/>